<keyword evidence="6" id="KW-0539">Nucleus</keyword>
<dbReference type="PROSITE" id="PS01358">
    <property type="entry name" value="ZF_RANBP2_1"/>
    <property type="match status" value="1"/>
</dbReference>
<dbReference type="Proteomes" id="UP000504610">
    <property type="component" value="Chromosome 2"/>
</dbReference>
<gene>
    <name evidence="11" type="primary">LOC130508097</name>
</gene>
<keyword evidence="3 7" id="KW-0863">Zinc-finger</keyword>
<feature type="region of interest" description="Disordered" evidence="8">
    <location>
        <begin position="174"/>
        <end position="219"/>
    </location>
</feature>
<protein>
    <submittedName>
        <fullName evidence="11">Uncharacterized protein LOC130508097 isoform X1</fullName>
    </submittedName>
</protein>
<accession>A0A9W3D6G4</accession>
<dbReference type="Gene3D" id="4.10.1060.10">
    <property type="entry name" value="Zinc finger, RanBP2-type"/>
    <property type="match status" value="1"/>
</dbReference>
<dbReference type="InterPro" id="IPR036443">
    <property type="entry name" value="Znf_RanBP2_sf"/>
</dbReference>
<evidence type="ECO:0000313" key="10">
    <source>
        <dbReference type="Proteomes" id="UP000504610"/>
    </source>
</evidence>
<dbReference type="GO" id="GO:0008270">
    <property type="term" value="F:zinc ion binding"/>
    <property type="evidence" value="ECO:0007669"/>
    <property type="project" value="UniProtKB-KW"/>
</dbReference>
<dbReference type="GO" id="GO:0005634">
    <property type="term" value="C:nucleus"/>
    <property type="evidence" value="ECO:0007669"/>
    <property type="project" value="UniProtKB-SubCell"/>
</dbReference>
<dbReference type="KEGG" id="rsz:130508097"/>
<evidence type="ECO:0000256" key="4">
    <source>
        <dbReference type="ARBA" id="ARBA00022833"/>
    </source>
</evidence>
<evidence type="ECO:0000256" key="2">
    <source>
        <dbReference type="ARBA" id="ARBA00022723"/>
    </source>
</evidence>
<dbReference type="GO" id="GO:0003723">
    <property type="term" value="F:RNA binding"/>
    <property type="evidence" value="ECO:0007669"/>
    <property type="project" value="UniProtKB-KW"/>
</dbReference>
<evidence type="ECO:0000259" key="9">
    <source>
        <dbReference type="PROSITE" id="PS50199"/>
    </source>
</evidence>
<evidence type="ECO:0000256" key="3">
    <source>
        <dbReference type="ARBA" id="ARBA00022771"/>
    </source>
</evidence>
<feature type="compositionally biased region" description="Basic and acidic residues" evidence="8">
    <location>
        <begin position="1"/>
        <end position="11"/>
    </location>
</feature>
<dbReference type="RefSeq" id="XP_018470194.2">
    <property type="nucleotide sequence ID" value="XM_018614692.2"/>
</dbReference>
<dbReference type="PROSITE" id="PS50199">
    <property type="entry name" value="ZF_RANBP2_2"/>
    <property type="match status" value="1"/>
</dbReference>
<evidence type="ECO:0000256" key="6">
    <source>
        <dbReference type="ARBA" id="ARBA00023242"/>
    </source>
</evidence>
<feature type="compositionally biased region" description="Basic and acidic residues" evidence="8">
    <location>
        <begin position="298"/>
        <end position="327"/>
    </location>
</feature>
<evidence type="ECO:0000256" key="1">
    <source>
        <dbReference type="ARBA" id="ARBA00004123"/>
    </source>
</evidence>
<keyword evidence="4" id="KW-0862">Zinc</keyword>
<evidence type="ECO:0000256" key="8">
    <source>
        <dbReference type="SAM" id="MobiDB-lite"/>
    </source>
</evidence>
<proteinExistence type="predicted"/>
<dbReference type="GO" id="GO:0006355">
    <property type="term" value="P:regulation of DNA-templated transcription"/>
    <property type="evidence" value="ECO:0007669"/>
    <property type="project" value="InterPro"/>
</dbReference>
<feature type="compositionally biased region" description="Pro residues" evidence="8">
    <location>
        <begin position="283"/>
        <end position="297"/>
    </location>
</feature>
<feature type="compositionally biased region" description="Basic and acidic residues" evidence="8">
    <location>
        <begin position="90"/>
        <end position="101"/>
    </location>
</feature>
<feature type="region of interest" description="Disordered" evidence="8">
    <location>
        <begin position="231"/>
        <end position="327"/>
    </location>
</feature>
<evidence type="ECO:0000256" key="5">
    <source>
        <dbReference type="ARBA" id="ARBA00022884"/>
    </source>
</evidence>
<dbReference type="RefSeq" id="XP_056859299.1">
    <property type="nucleotide sequence ID" value="XM_057003319.1"/>
</dbReference>
<dbReference type="KEGG" id="rsz:108841909"/>
<dbReference type="SUPFAM" id="SSF90209">
    <property type="entry name" value="Ran binding protein zinc finger-like"/>
    <property type="match status" value="1"/>
</dbReference>
<feature type="region of interest" description="Disordered" evidence="8">
    <location>
        <begin position="1"/>
        <end position="143"/>
    </location>
</feature>
<comment type="subcellular location">
    <subcellularLocation>
        <location evidence="1">Nucleus</location>
    </subcellularLocation>
</comment>
<feature type="domain" description="RanBP2-type" evidence="9">
    <location>
        <begin position="144"/>
        <end position="175"/>
    </location>
</feature>
<keyword evidence="10" id="KW-1185">Reference proteome</keyword>
<reference evidence="10" key="1">
    <citation type="journal article" date="2019" name="Database">
        <title>The radish genome database (RadishGD): an integrated information resource for radish genomics.</title>
        <authorList>
            <person name="Yu H.J."/>
            <person name="Baek S."/>
            <person name="Lee Y.J."/>
            <person name="Cho A."/>
            <person name="Mun J.H."/>
        </authorList>
    </citation>
    <scope>NUCLEOTIDE SEQUENCE [LARGE SCALE GENOMIC DNA]</scope>
    <source>
        <strain evidence="10">cv. WK10039</strain>
    </source>
</reference>
<sequence>MGSKERDETRQHHPPHISSVVVRPSGSYDGEGDRPDAAGEDSRADRPRSDRHKGENGHRTRASSSSPPPRRPFEDHHRHGSDLNHSGARGGRDFSSRRESSGRYSDYSPPHARISRRFDGPEPASFKSDGMGRNNNNYSKVQPREGDWYCLDPLCRNLNFARRVCCFKCKRRRYAPPNTPPPPPPPPMNLSPRRDFYGYRSPPRGYPRDYLPPRLDHQTWRDRDREADRLRYSNLDYPPPNRRLASDWAPEQPHYERRPPLSPPRGGGWGRHSRERSRSPPSRYKPPPPMRGPPPPLRDYRRDSYFERGGRDDQRGGSDRDRMRNAY</sequence>
<evidence type="ECO:0000256" key="7">
    <source>
        <dbReference type="PROSITE-ProRule" id="PRU00322"/>
    </source>
</evidence>
<dbReference type="InterPro" id="IPR034870">
    <property type="entry name" value="TET_fam"/>
</dbReference>
<keyword evidence="2" id="KW-0479">Metal-binding</keyword>
<dbReference type="InterPro" id="IPR001876">
    <property type="entry name" value="Znf_RanBP2"/>
</dbReference>
<dbReference type="AlphaFoldDB" id="A0A9W3D6G4"/>
<evidence type="ECO:0000313" key="11">
    <source>
        <dbReference type="RefSeq" id="XP_056859299.1"/>
    </source>
</evidence>
<reference evidence="11" key="2">
    <citation type="submission" date="2025-08" db="UniProtKB">
        <authorList>
            <consortium name="RefSeq"/>
        </authorList>
    </citation>
    <scope>IDENTIFICATION</scope>
    <source>
        <tissue evidence="11">Leaf</tissue>
    </source>
</reference>
<feature type="compositionally biased region" description="Basic and acidic residues" evidence="8">
    <location>
        <begin position="71"/>
        <end position="82"/>
    </location>
</feature>
<feature type="compositionally biased region" description="Basic and acidic residues" evidence="8">
    <location>
        <begin position="31"/>
        <end position="58"/>
    </location>
</feature>
<feature type="compositionally biased region" description="Pro residues" evidence="8">
    <location>
        <begin position="177"/>
        <end position="189"/>
    </location>
</feature>
<dbReference type="FunFam" id="4.10.1060.10:FF:000017">
    <property type="entry name" value="FUS RNA-binding protein"/>
    <property type="match status" value="1"/>
</dbReference>
<dbReference type="PANTHER" id="PTHR23238">
    <property type="entry name" value="RNA BINDING PROTEIN"/>
    <property type="match status" value="1"/>
</dbReference>
<keyword evidence="5" id="KW-0694">RNA-binding</keyword>
<dbReference type="OrthoDB" id="1878647at2759"/>
<organism evidence="10 11">
    <name type="scientific">Raphanus sativus</name>
    <name type="common">Radish</name>
    <name type="synonym">Raphanus raphanistrum var. sativus</name>
    <dbReference type="NCBI Taxonomy" id="3726"/>
    <lineage>
        <taxon>Eukaryota</taxon>
        <taxon>Viridiplantae</taxon>
        <taxon>Streptophyta</taxon>
        <taxon>Embryophyta</taxon>
        <taxon>Tracheophyta</taxon>
        <taxon>Spermatophyta</taxon>
        <taxon>Magnoliopsida</taxon>
        <taxon>eudicotyledons</taxon>
        <taxon>Gunneridae</taxon>
        <taxon>Pentapetalae</taxon>
        <taxon>rosids</taxon>
        <taxon>malvids</taxon>
        <taxon>Brassicales</taxon>
        <taxon>Brassicaceae</taxon>
        <taxon>Brassiceae</taxon>
        <taxon>Raphanus</taxon>
    </lineage>
</organism>
<dbReference type="GeneID" id="130508097"/>
<name>A0A9W3D6G4_RAPSA</name>